<sequence>MQNKFLKLEKPCTENWEDMVPNKKGNYCNLCAKNVIDFTGLSHFEIAQEMKLANGNICARVTSEQLNAPFFELENHTKNSNCFPYSKIAAGIILASSFVVSQPILAKEYKIENKIEQAFTTNLKSKNKKRPINNTTSNALFTIVKGKVVSEKESLPIQNAKITFVTSQKIWITHTLKDGTFSMQVPTEFIDDDNVMRISFDKVEYKNKEDYFFGFETEDLVLTKKEINSIISIQARPLNIVMGGISSYSEKPREPLVVKNGIQIPFKEFIKDRSDMQKYIYFSSKSAIALCGKKAQYGLYLSVEVIETN</sequence>
<name>A0ABX0J1R2_9FLAO</name>
<evidence type="ECO:0000313" key="2">
    <source>
        <dbReference type="Proteomes" id="UP000817854"/>
    </source>
</evidence>
<gene>
    <name evidence="1" type="ORF">FIA58_019430</name>
</gene>
<accession>A0ABX0J1R2</accession>
<keyword evidence="2" id="KW-1185">Reference proteome</keyword>
<reference evidence="1 2" key="2">
    <citation type="submission" date="2019-05" db="EMBL/GenBank/DDBJ databases">
        <authorList>
            <person name="Lianzixin W."/>
        </authorList>
    </citation>
    <scope>NUCLEOTIDE SEQUENCE [LARGE SCALE GENOMIC DNA]</scope>
    <source>
        <strain evidence="1 2">EC11</strain>
    </source>
</reference>
<proteinExistence type="predicted"/>
<comment type="caution">
    <text evidence="1">The sequence shown here is derived from an EMBL/GenBank/DDBJ whole genome shotgun (WGS) entry which is preliminary data.</text>
</comment>
<reference evidence="2" key="1">
    <citation type="submission" date="2019-05" db="EMBL/GenBank/DDBJ databases">
        <title>Flavobacterium profundi sp. nov., isolated from a deep-sea seamount.</title>
        <authorList>
            <person name="Zhang D.-C."/>
        </authorList>
    </citation>
    <scope>NUCLEOTIDE SEQUENCE [LARGE SCALE GENOMIC DNA]</scope>
    <source>
        <strain evidence="2">EC11</strain>
    </source>
</reference>
<organism evidence="1 2">
    <name type="scientific">Flavobacterium jejuense</name>
    <dbReference type="NCBI Taxonomy" id="1544455"/>
    <lineage>
        <taxon>Bacteria</taxon>
        <taxon>Pseudomonadati</taxon>
        <taxon>Bacteroidota</taxon>
        <taxon>Flavobacteriia</taxon>
        <taxon>Flavobacteriales</taxon>
        <taxon>Flavobacteriaceae</taxon>
        <taxon>Flavobacterium</taxon>
    </lineage>
</organism>
<evidence type="ECO:0000313" key="1">
    <source>
        <dbReference type="EMBL" id="NHN27855.1"/>
    </source>
</evidence>
<reference evidence="1 2" key="3">
    <citation type="submission" date="2020-02" db="EMBL/GenBank/DDBJ databases">
        <title>Flavobacterium profundi sp. nov., isolated from a deep-sea seamount.</title>
        <authorList>
            <person name="Zhang D.-C."/>
        </authorList>
    </citation>
    <scope>NUCLEOTIDE SEQUENCE [LARGE SCALE GENOMIC DNA]</scope>
    <source>
        <strain evidence="1 2">EC11</strain>
    </source>
</reference>
<protein>
    <submittedName>
        <fullName evidence="1">Uncharacterized protein</fullName>
    </submittedName>
</protein>
<dbReference type="RefSeq" id="WP_140964362.1">
    <property type="nucleotide sequence ID" value="NZ_VEVQ02000019.1"/>
</dbReference>
<dbReference type="EMBL" id="VEVQ02000019">
    <property type="protein sequence ID" value="NHN27855.1"/>
    <property type="molecule type" value="Genomic_DNA"/>
</dbReference>
<dbReference type="Proteomes" id="UP000817854">
    <property type="component" value="Unassembled WGS sequence"/>
</dbReference>